<evidence type="ECO:0000259" key="1">
    <source>
        <dbReference type="Pfam" id="PF15749"/>
    </source>
</evidence>
<reference evidence="2" key="3">
    <citation type="submission" date="2025-09" db="UniProtKB">
        <authorList>
            <consortium name="Ensembl"/>
        </authorList>
    </citation>
    <scope>IDENTIFICATION</scope>
</reference>
<dbReference type="GeneTree" id="ENSGT00390000006124"/>
<dbReference type="GO" id="GO:0003682">
    <property type="term" value="F:chromatin binding"/>
    <property type="evidence" value="ECO:0007669"/>
    <property type="project" value="TreeGrafter"/>
</dbReference>
<keyword evidence="3" id="KW-1185">Reference proteome</keyword>
<dbReference type="Ensembl" id="ENSAPLT00000028124.1">
    <property type="protein sequence ID" value="ENSAPLP00000022246.1"/>
    <property type="gene ID" value="ENSAPLG00000008639.2"/>
</dbReference>
<dbReference type="PANTHER" id="PTHR15863:SF2">
    <property type="entry name" value="MRN COMPLEX-INTERACTING PROTEIN"/>
    <property type="match status" value="1"/>
</dbReference>
<name>A0A493T8P0_ANAPP</name>
<dbReference type="OMA" id="SWCVEDS"/>
<proteinExistence type="predicted"/>
<evidence type="ECO:0000313" key="2">
    <source>
        <dbReference type="Ensembl" id="ENSAPLP00000022246.1"/>
    </source>
</evidence>
<dbReference type="AlphaFoldDB" id="A0A493T8P0"/>
<dbReference type="InterPro" id="IPR032739">
    <property type="entry name" value="MRNIP"/>
</dbReference>
<protein>
    <submittedName>
        <fullName evidence="2">MRN complex interacting protein</fullName>
    </submittedName>
</protein>
<organism evidence="2 3">
    <name type="scientific">Anas platyrhynchos platyrhynchos</name>
    <name type="common">Northern mallard</name>
    <dbReference type="NCBI Taxonomy" id="8840"/>
    <lineage>
        <taxon>Eukaryota</taxon>
        <taxon>Metazoa</taxon>
        <taxon>Chordata</taxon>
        <taxon>Craniata</taxon>
        <taxon>Vertebrata</taxon>
        <taxon>Euteleostomi</taxon>
        <taxon>Archelosauria</taxon>
        <taxon>Archosauria</taxon>
        <taxon>Dinosauria</taxon>
        <taxon>Saurischia</taxon>
        <taxon>Theropoda</taxon>
        <taxon>Coelurosauria</taxon>
        <taxon>Aves</taxon>
        <taxon>Neognathae</taxon>
        <taxon>Galloanserae</taxon>
        <taxon>Anseriformes</taxon>
        <taxon>Anatidae</taxon>
        <taxon>Anatinae</taxon>
        <taxon>Anas</taxon>
    </lineage>
</organism>
<reference evidence="2 3" key="1">
    <citation type="submission" date="2017-10" db="EMBL/GenBank/DDBJ databases">
        <title>A new Pekin duck reference genome.</title>
        <authorList>
            <person name="Hou Z.-C."/>
            <person name="Zhou Z.-K."/>
            <person name="Zhu F."/>
            <person name="Hou S.-S."/>
        </authorList>
    </citation>
    <scope>NUCLEOTIDE SEQUENCE [LARGE SCALE GENOMIC DNA]</scope>
</reference>
<dbReference type="STRING" id="8840.ENSAPLP00000022246"/>
<dbReference type="GO" id="GO:0007095">
    <property type="term" value="P:mitotic G2 DNA damage checkpoint signaling"/>
    <property type="evidence" value="ECO:0007669"/>
    <property type="project" value="TreeGrafter"/>
</dbReference>
<gene>
    <name evidence="2" type="primary">MRNIP</name>
</gene>
<sequence length="367" mass="39976">MATAGGGMAAPCWVLRCCSCRLFQAQQAKRSAKWSCSVCGQRQALLKVYGRGSGRDCRHHVQKLNSLQGEAEEAIARTARCIEECVNDNEKTAAHGEESSVQQEGRVEVSRWSKYLDKDSEDQEEEEESTEGQQFCSWRKNAVEKQRKQQKRFLYSDVQEHSEENGAFQLAYQAKKHKKCSVAVPDQGDGDAVSADSTVPAVCQAVVPQENTQPPTACTKPSKWEKFLSCSDHSENAARVTLSPQDGSGTLGQHSTTAVSTATRYSEQAQSALPPNKGFKFKKSNISTEQLALEPPGSMLPSISCSQGKGALVKEPQGQLLWAGTGTLEAATGPPTISPVNHNARPKPSSISCEHLFCTGEEFDDDF</sequence>
<dbReference type="GO" id="GO:0005634">
    <property type="term" value="C:nucleus"/>
    <property type="evidence" value="ECO:0007669"/>
    <property type="project" value="TreeGrafter"/>
</dbReference>
<dbReference type="PANTHER" id="PTHR15863">
    <property type="entry name" value="MRN COMPLEX-INTERACTING PROTEIN"/>
    <property type="match status" value="1"/>
</dbReference>
<reference evidence="2" key="2">
    <citation type="submission" date="2025-08" db="UniProtKB">
        <authorList>
            <consortium name="Ensembl"/>
        </authorList>
    </citation>
    <scope>IDENTIFICATION</scope>
</reference>
<dbReference type="InterPro" id="IPR049472">
    <property type="entry name" value="MRNIP_N"/>
</dbReference>
<accession>A0A493T8P0</accession>
<feature type="domain" description="MRN complex-interacting protein N-terminal" evidence="1">
    <location>
        <begin position="14"/>
        <end position="115"/>
    </location>
</feature>
<dbReference type="Proteomes" id="UP000016666">
    <property type="component" value="Chromosome 14"/>
</dbReference>
<dbReference type="Pfam" id="PF15749">
    <property type="entry name" value="MRNIP"/>
    <property type="match status" value="1"/>
</dbReference>
<evidence type="ECO:0000313" key="3">
    <source>
        <dbReference type="Proteomes" id="UP000016666"/>
    </source>
</evidence>